<name>A0A5C3L3S5_COPMA</name>
<feature type="compositionally biased region" description="Polar residues" evidence="1">
    <location>
        <begin position="184"/>
        <end position="198"/>
    </location>
</feature>
<accession>A0A5C3L3S5</accession>
<protein>
    <submittedName>
        <fullName evidence="2">Uncharacterized protein</fullName>
    </submittedName>
</protein>
<feature type="region of interest" description="Disordered" evidence="1">
    <location>
        <begin position="1"/>
        <end position="95"/>
    </location>
</feature>
<feature type="compositionally biased region" description="Low complexity" evidence="1">
    <location>
        <begin position="325"/>
        <end position="341"/>
    </location>
</feature>
<feature type="compositionally biased region" description="Low complexity" evidence="1">
    <location>
        <begin position="1"/>
        <end position="15"/>
    </location>
</feature>
<feature type="compositionally biased region" description="Basic and acidic residues" evidence="1">
    <location>
        <begin position="150"/>
        <end position="162"/>
    </location>
</feature>
<feature type="compositionally biased region" description="Polar residues" evidence="1">
    <location>
        <begin position="257"/>
        <end position="287"/>
    </location>
</feature>
<evidence type="ECO:0000313" key="3">
    <source>
        <dbReference type="Proteomes" id="UP000307440"/>
    </source>
</evidence>
<evidence type="ECO:0000313" key="2">
    <source>
        <dbReference type="EMBL" id="TFK27669.1"/>
    </source>
</evidence>
<dbReference type="EMBL" id="ML210162">
    <property type="protein sequence ID" value="TFK27669.1"/>
    <property type="molecule type" value="Genomic_DNA"/>
</dbReference>
<keyword evidence="3" id="KW-1185">Reference proteome</keyword>
<evidence type="ECO:0000256" key="1">
    <source>
        <dbReference type="SAM" id="MobiDB-lite"/>
    </source>
</evidence>
<organism evidence="2 3">
    <name type="scientific">Coprinopsis marcescibilis</name>
    <name type="common">Agaric fungus</name>
    <name type="synonym">Psathyrella marcescibilis</name>
    <dbReference type="NCBI Taxonomy" id="230819"/>
    <lineage>
        <taxon>Eukaryota</taxon>
        <taxon>Fungi</taxon>
        <taxon>Dikarya</taxon>
        <taxon>Basidiomycota</taxon>
        <taxon>Agaricomycotina</taxon>
        <taxon>Agaricomycetes</taxon>
        <taxon>Agaricomycetidae</taxon>
        <taxon>Agaricales</taxon>
        <taxon>Agaricineae</taxon>
        <taxon>Psathyrellaceae</taxon>
        <taxon>Coprinopsis</taxon>
    </lineage>
</organism>
<feature type="compositionally biased region" description="Polar residues" evidence="1">
    <location>
        <begin position="17"/>
        <end position="44"/>
    </location>
</feature>
<reference evidence="2 3" key="1">
    <citation type="journal article" date="2019" name="Nat. Ecol. Evol.">
        <title>Megaphylogeny resolves global patterns of mushroom evolution.</title>
        <authorList>
            <person name="Varga T."/>
            <person name="Krizsan K."/>
            <person name="Foldi C."/>
            <person name="Dima B."/>
            <person name="Sanchez-Garcia M."/>
            <person name="Sanchez-Ramirez S."/>
            <person name="Szollosi G.J."/>
            <person name="Szarkandi J.G."/>
            <person name="Papp V."/>
            <person name="Albert L."/>
            <person name="Andreopoulos W."/>
            <person name="Angelini C."/>
            <person name="Antonin V."/>
            <person name="Barry K.W."/>
            <person name="Bougher N.L."/>
            <person name="Buchanan P."/>
            <person name="Buyck B."/>
            <person name="Bense V."/>
            <person name="Catcheside P."/>
            <person name="Chovatia M."/>
            <person name="Cooper J."/>
            <person name="Damon W."/>
            <person name="Desjardin D."/>
            <person name="Finy P."/>
            <person name="Geml J."/>
            <person name="Haridas S."/>
            <person name="Hughes K."/>
            <person name="Justo A."/>
            <person name="Karasinski D."/>
            <person name="Kautmanova I."/>
            <person name="Kiss B."/>
            <person name="Kocsube S."/>
            <person name="Kotiranta H."/>
            <person name="LaButti K.M."/>
            <person name="Lechner B.E."/>
            <person name="Liimatainen K."/>
            <person name="Lipzen A."/>
            <person name="Lukacs Z."/>
            <person name="Mihaltcheva S."/>
            <person name="Morgado L.N."/>
            <person name="Niskanen T."/>
            <person name="Noordeloos M.E."/>
            <person name="Ohm R.A."/>
            <person name="Ortiz-Santana B."/>
            <person name="Ovrebo C."/>
            <person name="Racz N."/>
            <person name="Riley R."/>
            <person name="Savchenko A."/>
            <person name="Shiryaev A."/>
            <person name="Soop K."/>
            <person name="Spirin V."/>
            <person name="Szebenyi C."/>
            <person name="Tomsovsky M."/>
            <person name="Tulloss R.E."/>
            <person name="Uehling J."/>
            <person name="Grigoriev I.V."/>
            <person name="Vagvolgyi C."/>
            <person name="Papp T."/>
            <person name="Martin F.M."/>
            <person name="Miettinen O."/>
            <person name="Hibbett D.S."/>
            <person name="Nagy L.G."/>
        </authorList>
    </citation>
    <scope>NUCLEOTIDE SEQUENCE [LARGE SCALE GENOMIC DNA]</scope>
    <source>
        <strain evidence="2 3">CBS 121175</strain>
    </source>
</reference>
<sequence length="377" mass="41435">MKASFFSRRSISRASGTKENGTAQEEASETGGSAYSQDNASLLRTQAEEGIGASNMGVSPLLTPLRLSKRNRQRDKAHISTLNKENEPIITPTSNFSTPAKAEIATNNPQVSPFPLLASPADTFGRTLHHKGRRILEDRNASPYPSESPPHSRDTSRSRNSDTESVWATPRSTFYSRYNSSSSVHGTSQDLSVPSPSYTFGPHTPNKTPEKRTRTAAMYFNHLETPPPLPPLDHPAFQFPITPSRKFKFPTMRSTERPVSQQMDQNQPRASRSLPSVGLTRSVSANAASPKKAHRNSKQLSMSSSKAEGHPIASRRSRHTRSESKSSITSSRRSSAEFSAKNASLTGKDNGYDETWEVKVSKELLRLSFSTEMGVEG</sequence>
<feature type="region of interest" description="Disordered" evidence="1">
    <location>
        <begin position="129"/>
        <end position="211"/>
    </location>
</feature>
<feature type="compositionally biased region" description="Low complexity" evidence="1">
    <location>
        <begin position="171"/>
        <end position="183"/>
    </location>
</feature>
<feature type="region of interest" description="Disordered" evidence="1">
    <location>
        <begin position="251"/>
        <end position="355"/>
    </location>
</feature>
<dbReference type="AlphaFoldDB" id="A0A5C3L3S5"/>
<proteinExistence type="predicted"/>
<dbReference type="Proteomes" id="UP000307440">
    <property type="component" value="Unassembled WGS sequence"/>
</dbReference>
<gene>
    <name evidence="2" type="ORF">FA15DRAFT_754059</name>
</gene>